<gene>
    <name evidence="2" type="ORF">AXE65_06545</name>
</gene>
<accession>A0A139SK78</accession>
<feature type="region of interest" description="Disordered" evidence="1">
    <location>
        <begin position="66"/>
        <end position="87"/>
    </location>
</feature>
<evidence type="ECO:0000313" key="2">
    <source>
        <dbReference type="EMBL" id="KXU34989.1"/>
    </source>
</evidence>
<keyword evidence="3" id="KW-1185">Reference proteome</keyword>
<dbReference type="AlphaFoldDB" id="A0A139SK78"/>
<reference evidence="2 3" key="1">
    <citation type="submission" date="2016-02" db="EMBL/GenBank/DDBJ databases">
        <authorList>
            <person name="Wen L."/>
            <person name="He K."/>
            <person name="Yang H."/>
        </authorList>
    </citation>
    <scope>NUCLEOTIDE SEQUENCE [LARGE SCALE GENOMIC DNA]</scope>
    <source>
        <strain evidence="2 3">CV58</strain>
    </source>
</reference>
<dbReference type="RefSeq" id="WP_068392540.1">
    <property type="nucleotide sequence ID" value="NZ_LSZO01000204.1"/>
</dbReference>
<organism evidence="2 3">
    <name type="scientific">Ventosimonas gracilis</name>
    <dbReference type="NCBI Taxonomy" id="1680762"/>
    <lineage>
        <taxon>Bacteria</taxon>
        <taxon>Pseudomonadati</taxon>
        <taxon>Pseudomonadota</taxon>
        <taxon>Gammaproteobacteria</taxon>
        <taxon>Pseudomonadales</taxon>
        <taxon>Ventosimonadaceae</taxon>
        <taxon>Ventosimonas</taxon>
    </lineage>
</organism>
<evidence type="ECO:0000313" key="3">
    <source>
        <dbReference type="Proteomes" id="UP000072660"/>
    </source>
</evidence>
<proteinExistence type="predicted"/>
<protein>
    <submittedName>
        <fullName evidence="2">Uncharacterized protein</fullName>
    </submittedName>
</protein>
<name>A0A139SK78_9GAMM</name>
<evidence type="ECO:0000256" key="1">
    <source>
        <dbReference type="SAM" id="MobiDB-lite"/>
    </source>
</evidence>
<comment type="caution">
    <text evidence="2">The sequence shown here is derived from an EMBL/GenBank/DDBJ whole genome shotgun (WGS) entry which is preliminary data.</text>
</comment>
<dbReference type="Proteomes" id="UP000072660">
    <property type="component" value="Unassembled WGS sequence"/>
</dbReference>
<sequence length="87" mass="9901">MKRPHFVRQIAQLETLIEKYSKLFGSNAQTEMRIATEDSLGSSPVVVVKVMNLQMELAALDEQVERLQRRHSSDRSVIPPKNPGIQK</sequence>
<dbReference type="EMBL" id="LSZO01000204">
    <property type="protein sequence ID" value="KXU34989.1"/>
    <property type="molecule type" value="Genomic_DNA"/>
</dbReference>